<sequence length="85" mass="9967">MWLFGEDYESKTYAPGAMNFLTIQPVRSRYPFYDCINSRGLTNFERYYQGNTPRRTSLGSRSLSRAEQEDKSSPEYYCCPRVLSI</sequence>
<feature type="region of interest" description="Disordered" evidence="1">
    <location>
        <begin position="52"/>
        <end position="74"/>
    </location>
</feature>
<feature type="compositionally biased region" description="Basic and acidic residues" evidence="1">
    <location>
        <begin position="64"/>
        <end position="73"/>
    </location>
</feature>
<dbReference type="AlphaFoldDB" id="A0ABD2W5K6"/>
<evidence type="ECO:0000256" key="1">
    <source>
        <dbReference type="SAM" id="MobiDB-lite"/>
    </source>
</evidence>
<feature type="compositionally biased region" description="Low complexity" evidence="1">
    <location>
        <begin position="54"/>
        <end position="63"/>
    </location>
</feature>
<dbReference type="Proteomes" id="UP001627154">
    <property type="component" value="Unassembled WGS sequence"/>
</dbReference>
<organism evidence="2 3">
    <name type="scientific">Trichogramma kaykai</name>
    <dbReference type="NCBI Taxonomy" id="54128"/>
    <lineage>
        <taxon>Eukaryota</taxon>
        <taxon>Metazoa</taxon>
        <taxon>Ecdysozoa</taxon>
        <taxon>Arthropoda</taxon>
        <taxon>Hexapoda</taxon>
        <taxon>Insecta</taxon>
        <taxon>Pterygota</taxon>
        <taxon>Neoptera</taxon>
        <taxon>Endopterygota</taxon>
        <taxon>Hymenoptera</taxon>
        <taxon>Apocrita</taxon>
        <taxon>Proctotrupomorpha</taxon>
        <taxon>Chalcidoidea</taxon>
        <taxon>Trichogrammatidae</taxon>
        <taxon>Trichogramma</taxon>
    </lineage>
</organism>
<reference evidence="2 3" key="1">
    <citation type="journal article" date="2024" name="bioRxiv">
        <title>A reference genome for Trichogramma kaykai: A tiny desert-dwelling parasitoid wasp with competing sex-ratio distorters.</title>
        <authorList>
            <person name="Culotta J."/>
            <person name="Lindsey A.R."/>
        </authorList>
    </citation>
    <scope>NUCLEOTIDE SEQUENCE [LARGE SCALE GENOMIC DNA]</scope>
    <source>
        <strain evidence="2 3">KSX58</strain>
    </source>
</reference>
<evidence type="ECO:0000313" key="2">
    <source>
        <dbReference type="EMBL" id="KAL3387866.1"/>
    </source>
</evidence>
<name>A0ABD2W5K6_9HYME</name>
<keyword evidence="3" id="KW-1185">Reference proteome</keyword>
<dbReference type="EMBL" id="JBJJXI010000136">
    <property type="protein sequence ID" value="KAL3387866.1"/>
    <property type="molecule type" value="Genomic_DNA"/>
</dbReference>
<accession>A0ABD2W5K6</accession>
<evidence type="ECO:0000313" key="3">
    <source>
        <dbReference type="Proteomes" id="UP001627154"/>
    </source>
</evidence>
<comment type="caution">
    <text evidence="2">The sequence shown here is derived from an EMBL/GenBank/DDBJ whole genome shotgun (WGS) entry which is preliminary data.</text>
</comment>
<gene>
    <name evidence="2" type="ORF">TKK_016954</name>
</gene>
<protein>
    <submittedName>
        <fullName evidence="2">Uncharacterized protein</fullName>
    </submittedName>
</protein>
<proteinExistence type="predicted"/>